<feature type="binding site" evidence="4">
    <location>
        <position position="245"/>
    </location>
    <ligand>
        <name>Zn(2+)</name>
        <dbReference type="ChEBI" id="CHEBI:29105"/>
    </ligand>
</feature>
<feature type="compositionally biased region" description="Low complexity" evidence="5">
    <location>
        <begin position="483"/>
        <end position="494"/>
    </location>
</feature>
<dbReference type="InterPro" id="IPR029035">
    <property type="entry name" value="DHS-like_NAD/FAD-binding_dom"/>
</dbReference>
<dbReference type="GO" id="GO:0000122">
    <property type="term" value="P:negative regulation of transcription by RNA polymerase II"/>
    <property type="evidence" value="ECO:0007669"/>
    <property type="project" value="TreeGrafter"/>
</dbReference>
<dbReference type="InterPro" id="IPR050134">
    <property type="entry name" value="NAD-dep_sirtuin_deacylases"/>
</dbReference>
<dbReference type="PANTHER" id="PTHR11085:SF15">
    <property type="entry name" value="NAD-DEPENDENT HISTONE DEACETYLASE HST4"/>
    <property type="match status" value="1"/>
</dbReference>
<feature type="compositionally biased region" description="Polar residues" evidence="5">
    <location>
        <begin position="428"/>
        <end position="442"/>
    </location>
</feature>
<evidence type="ECO:0000256" key="4">
    <source>
        <dbReference type="PROSITE-ProRule" id="PRU00236"/>
    </source>
</evidence>
<dbReference type="Gene3D" id="3.40.50.1220">
    <property type="entry name" value="TPP-binding domain"/>
    <property type="match status" value="1"/>
</dbReference>
<keyword evidence="4" id="KW-0862">Zinc</keyword>
<evidence type="ECO:0000256" key="1">
    <source>
        <dbReference type="ARBA" id="ARBA00006924"/>
    </source>
</evidence>
<feature type="compositionally biased region" description="Pro residues" evidence="5">
    <location>
        <begin position="38"/>
        <end position="54"/>
    </location>
</feature>
<keyword evidence="3" id="KW-0520">NAD</keyword>
<evidence type="ECO:0000313" key="7">
    <source>
        <dbReference type="EMBL" id="CRG85076.1"/>
    </source>
</evidence>
<feature type="binding site" evidence="4">
    <location>
        <position position="248"/>
    </location>
    <ligand>
        <name>Zn(2+)</name>
        <dbReference type="ChEBI" id="CHEBI:29105"/>
    </ligand>
</feature>
<proteinExistence type="inferred from homology"/>
<name>A0A0U1LPB0_TALIS</name>
<feature type="compositionally biased region" description="Pro residues" evidence="5">
    <location>
        <begin position="1"/>
        <end position="13"/>
    </location>
</feature>
<feature type="compositionally biased region" description="Low complexity" evidence="5">
    <location>
        <begin position="20"/>
        <end position="32"/>
    </location>
</feature>
<dbReference type="PANTHER" id="PTHR11085">
    <property type="entry name" value="NAD-DEPENDENT PROTEIN DEACYLASE SIRTUIN-5, MITOCHONDRIAL-RELATED"/>
    <property type="match status" value="1"/>
</dbReference>
<evidence type="ECO:0000313" key="8">
    <source>
        <dbReference type="Proteomes" id="UP000054383"/>
    </source>
</evidence>
<dbReference type="InterPro" id="IPR026591">
    <property type="entry name" value="Sirtuin_cat_small_dom_sf"/>
</dbReference>
<feature type="binding site" evidence="4">
    <location>
        <position position="270"/>
    </location>
    <ligand>
        <name>Zn(2+)</name>
        <dbReference type="ChEBI" id="CHEBI:29105"/>
    </ligand>
</feature>
<evidence type="ECO:0000259" key="6">
    <source>
        <dbReference type="PROSITE" id="PS50305"/>
    </source>
</evidence>
<dbReference type="InterPro" id="IPR003000">
    <property type="entry name" value="Sirtuin"/>
</dbReference>
<dbReference type="EMBL" id="CVMT01000002">
    <property type="protein sequence ID" value="CRG85076.1"/>
    <property type="molecule type" value="Genomic_DNA"/>
</dbReference>
<comment type="similarity">
    <text evidence="1">Belongs to the sirtuin family. Class I subfamily.</text>
</comment>
<dbReference type="GO" id="GO:0046872">
    <property type="term" value="F:metal ion binding"/>
    <property type="evidence" value="ECO:0007669"/>
    <property type="project" value="UniProtKB-KW"/>
</dbReference>
<feature type="binding site" evidence="4">
    <location>
        <position position="267"/>
    </location>
    <ligand>
        <name>Zn(2+)</name>
        <dbReference type="ChEBI" id="CHEBI:29105"/>
    </ligand>
</feature>
<feature type="active site" description="Proton acceptor" evidence="4">
    <location>
        <position position="237"/>
    </location>
</feature>
<reference evidence="7 8" key="1">
    <citation type="submission" date="2015-04" db="EMBL/GenBank/DDBJ databases">
        <authorList>
            <person name="Syromyatnikov M.Y."/>
            <person name="Popov V.N."/>
        </authorList>
    </citation>
    <scope>NUCLEOTIDE SEQUENCE [LARGE SCALE GENOMIC DNA]</scope>
    <source>
        <strain evidence="7">WF-38-12</strain>
    </source>
</reference>
<evidence type="ECO:0000256" key="5">
    <source>
        <dbReference type="SAM" id="MobiDB-lite"/>
    </source>
</evidence>
<feature type="domain" description="Deacetylase sirtuin-type" evidence="6">
    <location>
        <begin position="93"/>
        <end position="412"/>
    </location>
</feature>
<dbReference type="SUPFAM" id="SSF52467">
    <property type="entry name" value="DHS-like NAD/FAD-binding domain"/>
    <property type="match status" value="1"/>
</dbReference>
<dbReference type="Pfam" id="PF02146">
    <property type="entry name" value="SIR2"/>
    <property type="match status" value="1"/>
</dbReference>
<dbReference type="GO" id="GO:0006282">
    <property type="term" value="P:regulation of DNA repair"/>
    <property type="evidence" value="ECO:0007669"/>
    <property type="project" value="TreeGrafter"/>
</dbReference>
<feature type="region of interest" description="Disordered" evidence="5">
    <location>
        <begin position="1"/>
        <end position="96"/>
    </location>
</feature>
<evidence type="ECO:0000256" key="2">
    <source>
        <dbReference type="ARBA" id="ARBA00022679"/>
    </source>
</evidence>
<dbReference type="AlphaFoldDB" id="A0A0U1LPB0"/>
<protein>
    <recommendedName>
        <fullName evidence="6">Deacetylase sirtuin-type domain-containing protein</fullName>
    </recommendedName>
</protein>
<gene>
    <name evidence="7" type="ORF">PISL3812_02216</name>
</gene>
<dbReference type="Gene3D" id="3.30.1600.10">
    <property type="entry name" value="SIR2/SIRT2 'Small Domain"/>
    <property type="match status" value="1"/>
</dbReference>
<dbReference type="Proteomes" id="UP000054383">
    <property type="component" value="Unassembled WGS sequence"/>
</dbReference>
<dbReference type="OMA" id="MFINNEP"/>
<dbReference type="GO" id="GO:1990414">
    <property type="term" value="P:replication-born double-strand break repair via sister chromatid exchange"/>
    <property type="evidence" value="ECO:0007669"/>
    <property type="project" value="TreeGrafter"/>
</dbReference>
<dbReference type="GO" id="GO:0031508">
    <property type="term" value="P:pericentric heterochromatin formation"/>
    <property type="evidence" value="ECO:0007669"/>
    <property type="project" value="TreeGrafter"/>
</dbReference>
<evidence type="ECO:0000256" key="3">
    <source>
        <dbReference type="ARBA" id="ARBA00023027"/>
    </source>
</evidence>
<organism evidence="7 8">
    <name type="scientific">Talaromyces islandicus</name>
    <name type="common">Penicillium islandicum</name>
    <dbReference type="NCBI Taxonomy" id="28573"/>
    <lineage>
        <taxon>Eukaryota</taxon>
        <taxon>Fungi</taxon>
        <taxon>Dikarya</taxon>
        <taxon>Ascomycota</taxon>
        <taxon>Pezizomycotina</taxon>
        <taxon>Eurotiomycetes</taxon>
        <taxon>Eurotiomycetidae</taxon>
        <taxon>Eurotiales</taxon>
        <taxon>Trichocomaceae</taxon>
        <taxon>Talaromyces</taxon>
        <taxon>Talaromyces sect. Islandici</taxon>
    </lineage>
</organism>
<dbReference type="InterPro" id="IPR026590">
    <property type="entry name" value="Ssirtuin_cat_dom"/>
</dbReference>
<keyword evidence="8" id="KW-1185">Reference proteome</keyword>
<dbReference type="GO" id="GO:0031934">
    <property type="term" value="C:mating-type region heterochromatin"/>
    <property type="evidence" value="ECO:0007669"/>
    <property type="project" value="TreeGrafter"/>
</dbReference>
<dbReference type="PROSITE" id="PS50305">
    <property type="entry name" value="SIRTUIN"/>
    <property type="match status" value="1"/>
</dbReference>
<keyword evidence="4" id="KW-0479">Metal-binding</keyword>
<keyword evidence="2" id="KW-0808">Transferase</keyword>
<feature type="region of interest" description="Disordered" evidence="5">
    <location>
        <begin position="428"/>
        <end position="527"/>
    </location>
</feature>
<dbReference type="GO" id="GO:0005634">
    <property type="term" value="C:nucleus"/>
    <property type="evidence" value="ECO:0007669"/>
    <property type="project" value="TreeGrafter"/>
</dbReference>
<dbReference type="GO" id="GO:0017136">
    <property type="term" value="F:histone deacetylase activity, NAD-dependent"/>
    <property type="evidence" value="ECO:0007669"/>
    <property type="project" value="TreeGrafter"/>
</dbReference>
<dbReference type="STRING" id="28573.A0A0U1LPB0"/>
<sequence>MDEPPSLPLPTPTPLDNDSSDYSYASYASDDSGLSSPPVSPQTPPGFYPSPPPTDEQQQQQQSSQRQDEPARKKRRVGPTPRFTQHLDLNDSSKQQTDQLSLLVKTLRTHRKIVVIAGAGISTSAGIPDFRSSNGLFKSVQKKHNLKSSGKQLFDAAVYRDDSLTASFHEMVRTLSKEAAESTPTAFHHMLARMAQDNRLSRLYTQNIDCIESSMPPLATQVPLGPKGPWPRCIQLHGSLQKMVCQKCRHLSEFDGSLFDGPDAPACPACTETDDLRTTTGQRSHGVGKMRPRIVLYNEHNPDEEAIASVMNSDIRSRPDAVIVVGTSLKIPGVRRLVKSLCKVVRSRRNGVAMWINNEPPVGKEFEDCWDLIVKGNCEEVARLAALKKWNDDTPDTFEECEASEIERLKQQGQISVVIETPKKKVKTTNTGFLTPTSNNDESGAELLHKKPNNAVTNPASRGKSLTDMLAASKTNTKKKPANTKNAPKNASKNTSKKSRDTKQQTSKITEFSKVTKGPKTSGLGKQVKSEVNDISNAMKVVPEYGARNNPTVMFPKLVSKAYEDVTKGNQVYQGCHENTISPEQTAKGVA</sequence>
<accession>A0A0U1LPB0</accession>
<dbReference type="GO" id="GO:0070403">
    <property type="term" value="F:NAD+ binding"/>
    <property type="evidence" value="ECO:0007669"/>
    <property type="project" value="InterPro"/>
</dbReference>
<dbReference type="OrthoDB" id="2919105at2759"/>